<protein>
    <recommendedName>
        <fullName evidence="3">TetR/AcrR family transcriptional regulator</fullName>
    </recommendedName>
</protein>
<accession>A0ABW3CMF7</accession>
<sequence>VLTRASTGAWDLAAAFLAGYADDRISGERMEALVGMTGVKLLARTQTIAHVGAPDSPLVRACTALLLRMIDSPRPAAGALRTAMKEYSGARG</sequence>
<name>A0ABW3CMF7_9ACTN</name>
<dbReference type="Proteomes" id="UP001597083">
    <property type="component" value="Unassembled WGS sequence"/>
</dbReference>
<proteinExistence type="predicted"/>
<feature type="non-terminal residue" evidence="1">
    <location>
        <position position="1"/>
    </location>
</feature>
<evidence type="ECO:0008006" key="3">
    <source>
        <dbReference type="Google" id="ProtNLM"/>
    </source>
</evidence>
<gene>
    <name evidence="1" type="ORF">ACFQ07_23245</name>
</gene>
<dbReference type="EMBL" id="JBHTIR010003420">
    <property type="protein sequence ID" value="MFD0855174.1"/>
    <property type="molecule type" value="Genomic_DNA"/>
</dbReference>
<evidence type="ECO:0000313" key="2">
    <source>
        <dbReference type="Proteomes" id="UP001597083"/>
    </source>
</evidence>
<reference evidence="2" key="1">
    <citation type="journal article" date="2019" name="Int. J. Syst. Evol. Microbiol.">
        <title>The Global Catalogue of Microorganisms (GCM) 10K type strain sequencing project: providing services to taxonomists for standard genome sequencing and annotation.</title>
        <authorList>
            <consortium name="The Broad Institute Genomics Platform"/>
            <consortium name="The Broad Institute Genome Sequencing Center for Infectious Disease"/>
            <person name="Wu L."/>
            <person name="Ma J."/>
        </authorList>
    </citation>
    <scope>NUCLEOTIDE SEQUENCE [LARGE SCALE GENOMIC DNA]</scope>
    <source>
        <strain evidence="2">JCM 31696</strain>
    </source>
</reference>
<comment type="caution">
    <text evidence="1">The sequence shown here is derived from an EMBL/GenBank/DDBJ whole genome shotgun (WGS) entry which is preliminary data.</text>
</comment>
<keyword evidence="2" id="KW-1185">Reference proteome</keyword>
<organism evidence="1 2">
    <name type="scientific">Actinomadura adrarensis</name>
    <dbReference type="NCBI Taxonomy" id="1819600"/>
    <lineage>
        <taxon>Bacteria</taxon>
        <taxon>Bacillati</taxon>
        <taxon>Actinomycetota</taxon>
        <taxon>Actinomycetes</taxon>
        <taxon>Streptosporangiales</taxon>
        <taxon>Thermomonosporaceae</taxon>
        <taxon>Actinomadura</taxon>
    </lineage>
</organism>
<evidence type="ECO:0000313" key="1">
    <source>
        <dbReference type="EMBL" id="MFD0855174.1"/>
    </source>
</evidence>